<protein>
    <submittedName>
        <fullName evidence="3">Transformation/transcription domain-associated protein</fullName>
    </submittedName>
</protein>
<feature type="compositionally biased region" description="Pro residues" evidence="1">
    <location>
        <begin position="3960"/>
        <end position="3970"/>
    </location>
</feature>
<dbReference type="Gene3D" id="1.25.10.10">
    <property type="entry name" value="Leucine-rich Repeat Variant"/>
    <property type="match status" value="1"/>
</dbReference>
<feature type="region of interest" description="Disordered" evidence="1">
    <location>
        <begin position="2138"/>
        <end position="2189"/>
    </location>
</feature>
<feature type="region of interest" description="Disordered" evidence="1">
    <location>
        <begin position="2601"/>
        <end position="2622"/>
    </location>
</feature>
<feature type="region of interest" description="Disordered" evidence="1">
    <location>
        <begin position="3292"/>
        <end position="3324"/>
    </location>
</feature>
<feature type="compositionally biased region" description="Polar residues" evidence="1">
    <location>
        <begin position="2138"/>
        <end position="2159"/>
    </location>
</feature>
<feature type="compositionally biased region" description="Polar residues" evidence="1">
    <location>
        <begin position="2704"/>
        <end position="2713"/>
    </location>
</feature>
<dbReference type="InterPro" id="IPR011989">
    <property type="entry name" value="ARM-like"/>
</dbReference>
<feature type="region of interest" description="Disordered" evidence="1">
    <location>
        <begin position="638"/>
        <end position="657"/>
    </location>
</feature>
<feature type="compositionally biased region" description="Low complexity" evidence="1">
    <location>
        <begin position="2714"/>
        <end position="2726"/>
    </location>
</feature>
<feature type="compositionally biased region" description="Polar residues" evidence="1">
    <location>
        <begin position="606"/>
        <end position="620"/>
    </location>
</feature>
<dbReference type="GO" id="GO:0006355">
    <property type="term" value="P:regulation of DNA-templated transcription"/>
    <property type="evidence" value="ECO:0007669"/>
    <property type="project" value="TreeGrafter"/>
</dbReference>
<evidence type="ECO:0000259" key="2">
    <source>
        <dbReference type="PROSITE" id="PS51190"/>
    </source>
</evidence>
<feature type="compositionally biased region" description="Low complexity" evidence="1">
    <location>
        <begin position="2830"/>
        <end position="2847"/>
    </location>
</feature>
<comment type="caution">
    <text evidence="3">The sequence shown here is derived from an EMBL/GenBank/DDBJ whole genome shotgun (WGS) entry which is preliminary data.</text>
</comment>
<feature type="region of interest" description="Disordered" evidence="1">
    <location>
        <begin position="3206"/>
        <end position="3238"/>
    </location>
</feature>
<feature type="compositionally biased region" description="Polar residues" evidence="1">
    <location>
        <begin position="3917"/>
        <end position="3937"/>
    </location>
</feature>
<accession>A0A5J4NIA9</accession>
<dbReference type="InterPro" id="IPR046805">
    <property type="entry name" value="Tra1_ring"/>
</dbReference>
<dbReference type="GO" id="GO:0006281">
    <property type="term" value="P:DNA repair"/>
    <property type="evidence" value="ECO:0007669"/>
    <property type="project" value="TreeGrafter"/>
</dbReference>
<feature type="compositionally biased region" description="Basic and acidic residues" evidence="1">
    <location>
        <begin position="683"/>
        <end position="700"/>
    </location>
</feature>
<feature type="compositionally biased region" description="Low complexity" evidence="1">
    <location>
        <begin position="4213"/>
        <end position="4225"/>
    </location>
</feature>
<dbReference type="Pfam" id="PF20206">
    <property type="entry name" value="Tra1_ring"/>
    <property type="match status" value="2"/>
</dbReference>
<feature type="compositionally biased region" description="Polar residues" evidence="1">
    <location>
        <begin position="2727"/>
        <end position="2742"/>
    </location>
</feature>
<reference evidence="3 4" key="1">
    <citation type="journal article" date="2019" name="Gigascience">
        <title>Whole-genome sequence of the oriental lung fluke Paragonimus westermani.</title>
        <authorList>
            <person name="Oey H."/>
            <person name="Zakrzewski M."/>
            <person name="Narain K."/>
            <person name="Devi K.R."/>
            <person name="Agatsuma T."/>
            <person name="Nawaratna S."/>
            <person name="Gobert G.N."/>
            <person name="Jones M.K."/>
            <person name="Ragan M.A."/>
            <person name="McManus D.P."/>
            <person name="Krause L."/>
        </authorList>
    </citation>
    <scope>NUCLEOTIDE SEQUENCE [LARGE SCALE GENOMIC DNA]</scope>
    <source>
        <strain evidence="3 4">IND2009</strain>
    </source>
</reference>
<dbReference type="InterPro" id="IPR050517">
    <property type="entry name" value="DDR_Repair_Kinase"/>
</dbReference>
<dbReference type="InterPro" id="IPR003151">
    <property type="entry name" value="PIK-rel_kinase_FAT"/>
</dbReference>
<feature type="region of interest" description="Disordered" evidence="1">
    <location>
        <begin position="606"/>
        <end position="626"/>
    </location>
</feature>
<dbReference type="SUPFAM" id="SSF48371">
    <property type="entry name" value="ARM repeat"/>
    <property type="match status" value="2"/>
</dbReference>
<dbReference type="GO" id="GO:0035267">
    <property type="term" value="C:NuA4 histone acetyltransferase complex"/>
    <property type="evidence" value="ECO:0007669"/>
    <property type="project" value="TreeGrafter"/>
</dbReference>
<dbReference type="InterPro" id="IPR003152">
    <property type="entry name" value="FATC_dom"/>
</dbReference>
<evidence type="ECO:0000313" key="3">
    <source>
        <dbReference type="EMBL" id="KAA3675078.1"/>
    </source>
</evidence>
<feature type="compositionally biased region" description="Acidic residues" evidence="1">
    <location>
        <begin position="3336"/>
        <end position="3365"/>
    </location>
</feature>
<dbReference type="PANTHER" id="PTHR11139">
    <property type="entry name" value="ATAXIA TELANGIECTASIA MUTATED ATM -RELATED"/>
    <property type="match status" value="1"/>
</dbReference>
<dbReference type="EMBL" id="QNGE01002737">
    <property type="protein sequence ID" value="KAA3675078.1"/>
    <property type="molecule type" value="Genomic_DNA"/>
</dbReference>
<dbReference type="GO" id="GO:0005634">
    <property type="term" value="C:nucleus"/>
    <property type="evidence" value="ECO:0007669"/>
    <property type="project" value="TreeGrafter"/>
</dbReference>
<evidence type="ECO:0000256" key="1">
    <source>
        <dbReference type="SAM" id="MobiDB-lite"/>
    </source>
</evidence>
<dbReference type="Proteomes" id="UP000324629">
    <property type="component" value="Unassembled WGS sequence"/>
</dbReference>
<dbReference type="Pfam" id="PF02259">
    <property type="entry name" value="FAT"/>
    <property type="match status" value="1"/>
</dbReference>
<feature type="region of interest" description="Disordered" evidence="1">
    <location>
        <begin position="663"/>
        <end position="701"/>
    </location>
</feature>
<keyword evidence="4" id="KW-1185">Reference proteome</keyword>
<feature type="compositionally biased region" description="Basic residues" evidence="1">
    <location>
        <begin position="3524"/>
        <end position="3533"/>
    </location>
</feature>
<feature type="region of interest" description="Disordered" evidence="1">
    <location>
        <begin position="2527"/>
        <end position="2546"/>
    </location>
</feature>
<evidence type="ECO:0000313" key="4">
    <source>
        <dbReference type="Proteomes" id="UP000324629"/>
    </source>
</evidence>
<proteinExistence type="predicted"/>
<feature type="region of interest" description="Disordered" evidence="1">
    <location>
        <begin position="1698"/>
        <end position="1723"/>
    </location>
</feature>
<dbReference type="PROSITE" id="PS51190">
    <property type="entry name" value="FATC"/>
    <property type="match status" value="1"/>
</dbReference>
<feature type="region of interest" description="Disordered" evidence="1">
    <location>
        <begin position="3336"/>
        <end position="3371"/>
    </location>
</feature>
<dbReference type="PANTHER" id="PTHR11139:SF1">
    <property type="entry name" value="TRANSFORMATION_TRANSCRIPTION DOMAIN-ASSOCIATED PROTEIN"/>
    <property type="match status" value="1"/>
</dbReference>
<feature type="region of interest" description="Disordered" evidence="1">
    <location>
        <begin position="3493"/>
        <end position="3571"/>
    </location>
</feature>
<feature type="domain" description="FATC" evidence="2">
    <location>
        <begin position="4426"/>
        <end position="4469"/>
    </location>
</feature>
<feature type="region of interest" description="Disordered" evidence="1">
    <location>
        <begin position="2822"/>
        <end position="2847"/>
    </location>
</feature>
<dbReference type="Pfam" id="PF20175">
    <property type="entry name" value="Tra1_central"/>
    <property type="match status" value="1"/>
</dbReference>
<sequence length="4469" mass="491359">MRLLKLCFNSVTMVDTENEHVMKLHLRRIVQGSMQCCLTAKEPTAYLTLLRTLFRSIGGGAHDKLYREFFPLLPEMLSTLNRLLRSPHWANARDLLGELCVIVPVRLSTLLPYLSLLMEPLIYVLNCNTVNQGLRTLELCVDNMQPDFLHEHLHQVRGDMLLALYNSLHSSSDGVQKMAFKVLGKLGRFNRLNLNEVQRLRLDSAEGETGPQLRMFMNEFQTQPLDMPVRCLVDAAIEILQDPNVDQPTKVRAWDFLKSVCIAALDIPLVQNLQCDTFYDHFRKDAFLSKVKWFISKTTSDDEYTNGTRSLFQSPDNLDDDLDSSVMIRVLAGLFLAGLNKPLRETHGDFITFIVRHLTLVSVFEHLSHICSDETVISSESTDLGPPVLRLDSFNPTACPDLGSTHMIHNASPPPPKLFQASFEPGSFAAARLLRTVGCSHNASALSAKPVLNSTLLVDAILFGMAHEDKQLIQPMAELLEIVHETVCVLFRATQTDGDCAESTVANRVSKAVLRLPLYNRLAHVVVDMLHHPAWYVKWGGCATIISLFRLVHPNWFVIHLLPILRGLLHCIHDLSGQMSQGALCVARDCGRLLIQTVFSTASEILTSEEPPSSQNSLGEESSRDDTAVRYGIGCKRTASGGRRRQQSTISASVRRPLHLRRGRSASTSIITPEAMSTEEQSCSERMKESKATSHKDEHSNQAIFSPADAVAVELIDALLSETASVRDEARCLLRLLSDCIERPLSVLLAPHWRSRLGHLLPPQPPLRLLEFPISTQLMILETNYFFGQAEVVRTKSKSVDSSTTSVDLHIGGVGLLRYDPTQRADRCFLIDVRSLLTQPDTISMDSGTPASETSSTTSDSLRSSIVGRITTSQSVSCGLRSVDLRVAACHILSLTWYLVNQKPHNLAALFKGICCEQDAIHAAAFLSLKEFVSHTSIDIELRHANVKPILQNVRQTTNLRLSTARQLSYCAQLFPSTFSERLCDAIYTLDLCAVLIDLFHLIPLATAKHVSLLIELVIRAERALHIEPTSPLRLPLVRFLARYPAETCVHLLTGSKWPYDAHANRILLYVLRCPHGQSVTDYLKTNHHILSDLIRPTESITFDRKSPNSLVKRCLLPRVGTPLTAACPRHLALRVVHTIHQLFPNWLLQAPPLADESPKTKARYKTMCSQLESQSEASSYHPVTDSLLTYWRSDAFAKRQAQLTLITLASSTLDDSDSVAAVGMEFVESEDKMDPTFAAALRNNTAENLEPGSLIASGTANWEHWDEPRLMLDCFLDCIRSDPDNFDLLFTVVIGVHRLRSVAGLHPLRSYLEHFLPAAPVSWHRRLFLHFVGLVRQRLSESHPVDFWSTGFGSSIGITVEDTARLLAHLVLPSVTHALELGSPEEYLGCAPSPFTESDEIMEDCLRHSQDAGVDLLPGERLTDLDYADDKVLLFDDFQTAQAMLDAISRSAKYFGMRFATSKCKVLLQDCCDYVDLMLDDVVMEVVDRFVYLGSCISSGGGVGNEIEARISKARAVFANLRHLWRQRCISLKLKGRVYKTTFAWPCTTSSLSVADLQEKYSGLRLLANLTAKFESVRTVASQVFHCLAKGAHTETKKIVNPALDILIPAWICTPDDHVSLRPNVMSSVLFTTAMGIIVRHADLYYPVRNQLLPHIILIISRLSAQQLPIEQRRLALDMIETAARWDHRCRQTLTEADSAVTDEASPTRSDRPTEAVDTSQNGNLSEASVLRALSQLEFTLRSDVWGAQNCELRLSFIDRYFAMDDATSIPGGTSTGPGGQSGLNTSNVSVSSSAAASKSGSNVSSSVTSAVGNLGAAQTTNLLMTLDVLRILFTSLESPTLLHNVKYFGPGLCSLLNRQLTNVRLIRSCSNLLRAILERFPADVSNRQKITTHAEFLDIYSATLKIIQESFTLYSENGPKPTLIARLQSAFLLFTATQVRTNPYAFVDRCIVQLVKLTRRLIPDVLSPGSGSVTPDSGASAQLTDLLITGLEVIKSRLNVVSNEMRKSAFGPDLCTILDRARDARLFRAVICILRDWINVPKSEEHFAPTAREKVHFFHKLWQAYPRWLDLSPDVAREILECVYEVYVSGNLFKNHDLYMKLEQAFCCSLLAPFPDIREKFTLLYMEASQLHHPSAQATRMQSESVNPGHEASTNSLVGDEQPVWPGSSSSSPRPHTDVPEDQDASDSVGPLMYTSAPLVVRLLFLLVSCNWDEAHFRDGFWLPLFFDVTFRDGFKGLLCLIHRSPALATHLFGQLWHQLWNGLLLRQTQSDARFCEPYHPPSTTSVPGSCDVAMQDVNEEHATNTDLTVIGNETSNGQNLSVNEILCFVIPQLLHFLTSDQHVNPAEPQPSALGAFLEALMATPDTTLSYLPIPAISYIGSNYNQWHTVALFTEFLCAEALKTNSSSDFIYNMSLPPADSSEPYVSCDLPTGAAALSLVSVYDSINDVDYLTAAWWYRLTMGSSDSVSHPISVRSNAMLKCLEYAQHGHTLRALESALDQLATSQSTGSSGSYSDNLGLPGGSASSNRAAAAASARPPTSSSSNFTPLTYSAAYNQFGEHVNRSRLHEYCVRYLKQLGQWDSLESLASSAQTTGPYLSMSSSSGSLGSSGPGGPASSSNTSSACGGSAYWGLKADAAWRRSDWSEVYSSLAKLANECPRSELCRYSVIQGAASVAGRRTSGFTSSTPVPNNPDIDAYGSANLGTASGDLQSSSSGPTANSSGSVNSATLSSGPPSSMNPMISMLQASELENRRVMTTVLREWRRLPMIVTSQHVPLLQIAHRAVEVTEGNSLLAQYCGHLLGGTSFALSLVPGASYPPSPAQTSSVSATPTSGQSTGPSTASTTASLRMPLSQAWHDYKTVFKSWQSRPPSMSDDLGFWHDLFSWRQVVEETIISCHLHMQKFGPERTHLVAVCERELALNQLQLARGARKHRFPSIAQQHLDRYTRMNLPPLFEKTKQEIKLKMFEVRKDELLEGLELMEKTNIQQYEKKDRAKFFCYKAVFFSHFNKGDEATKNFGYATQMQDNIHKVWSIYGDFLENVYSSYPAAKREIAVSTTGIFAMQALMEAASVAGGFERRSRPDIAKCLWLLTLDDAKGQQRLARTFEERSSRVRPDAFLPWLPNLVASLLRPEGRFIVPALRGVVASHPTTLYNSLRGLHHQLSTELQYDGKLGQLSHAEASNLSSFARALQSRITSAIGLNAEDSDRKKSKGQHLTGTVSAGDGTGTPRRTGLTSSSVGSVAKIVNSITSVPLGSLATVSSNVSPQCNLITSKKKKRVIVVMRGVEGERLSGSPSSPSLHKNAFDETDVSGSAPRSEGLPKRVVVRGLDSADEGCEEITEDADEFEVEEEAEEPETDREDTDPAASKVTVVDTSALRRRHPARLYAMDLFTNEIGGRLQPTWAEQLLAQLCSLLDYLHQLAWAVVSPGRSWRIRNLHRLCVSTWLASEMRCIGTACGLSVPNMLVANEGDQDECVEEAQYVQGVTELSSLVGSPSSRDQKNRDRSNSSSDSEVDQREAVKKSSKNKKHPLKINSGRRPAGASEKTARYSGTSPGRIPIQKSPATHASMPPAYEEVERLFTAKLTADAMCDPWFPRTRERLSKEMSNLEDQPVLFVMERLTHCWIPLVEDYVARLPSRMHLTDYGARRLMELPGLVIGDPQSPTFSAGSSTAPHLILPNPSCFELPGESGLLQSVGGLLQSSVASGSHAPYGHMTPTSAASSMLINGTSPHSALQLVVAEFLPHLARVRCSPGRLSPPARRLGIRASNGRVFYYDLACLGYPITVGMAAVQLASVAGARTCDLIAARGREPTMGSVTTDGLCVSAYNSWRQSGPLQLFQMINDILSGQSESAKRRLSLFVPRFMEVGPCGLCITEVGASAPAASVGSVNANPLPSANPVSARGLTVLSRPPPLVSTYNQTSNETGPSCTSTSRPPSWTLPFAPSDDLRSTSEQGPVKPSLPVPPPGPLPTLLTSGSGHLSNVSVGGSFAVAAEASGRPSGLEGGCHPAVVSLFGVLEQACASWINQPVESNTPAQFDSDGSSSTGLQYAVGAREVIFTYYEQLLRMKKYSMKSKTTASFLGKLFRYLSEKIPPYPYVKSPLMSALRSLTYRNVYSNERTDVLSTEFPRASLLQRWAANRMWDAESYWLFRHTVASHLGLIGLMEHLFHLTPLHPGCLVLDPRSGRAEARHLRFGLPPNQLPMVEPVSPTLSQHHQSSHQSHSSSTDKCASGSSQLTICFVQAMSLGMHNSSDQTLSSDADSTHYWRIAPDPVPFRLTPNLAGFVCLPGAPAHVGPLAASFAVAAQALSSAQRSRLGGLYRTLLRGDYILWHRGRQAAVHAFQLLLGGQPWLADSLSSSGDSDSDEAEPGWKRKKKLFDELGVSSVRPGTTDREYSDYSTLDTRTVLVPDLTNEHLIQLITLTVDAMSTSLKVTSDYSGREPNAWSFIRAAVDPSNLAQMNPDWLPWM</sequence>
<feature type="region of interest" description="Disordered" evidence="1">
    <location>
        <begin position="3912"/>
        <end position="3977"/>
    </location>
</feature>
<name>A0A5J4NIA9_9TREM</name>
<dbReference type="InterPro" id="IPR016024">
    <property type="entry name" value="ARM-type_fold"/>
</dbReference>
<dbReference type="GO" id="GO:0000124">
    <property type="term" value="C:SAGA complex"/>
    <property type="evidence" value="ECO:0007669"/>
    <property type="project" value="TreeGrafter"/>
</dbReference>
<feature type="region of interest" description="Disordered" evidence="1">
    <location>
        <begin position="4206"/>
        <end position="4230"/>
    </location>
</feature>
<dbReference type="InterPro" id="IPR046807">
    <property type="entry name" value="Tra1_central"/>
</dbReference>
<organism evidence="3 4">
    <name type="scientific">Paragonimus westermani</name>
    <dbReference type="NCBI Taxonomy" id="34504"/>
    <lineage>
        <taxon>Eukaryota</taxon>
        <taxon>Metazoa</taxon>
        <taxon>Spiralia</taxon>
        <taxon>Lophotrochozoa</taxon>
        <taxon>Platyhelminthes</taxon>
        <taxon>Trematoda</taxon>
        <taxon>Digenea</taxon>
        <taxon>Plagiorchiida</taxon>
        <taxon>Troglotremata</taxon>
        <taxon>Troglotrematidae</taxon>
        <taxon>Paragonimus</taxon>
    </lineage>
</organism>
<gene>
    <name evidence="3" type="ORF">DEA37_0000225</name>
</gene>
<feature type="region of interest" description="Disordered" evidence="1">
    <location>
        <begin position="2679"/>
        <end position="2743"/>
    </location>
</feature>